<dbReference type="PANTHER" id="PTHR13524">
    <property type="entry name" value="MYOTUBULARIN-RELATED"/>
    <property type="match status" value="1"/>
</dbReference>
<dbReference type="InterPro" id="IPR016130">
    <property type="entry name" value="Tyr_Pase_AS"/>
</dbReference>
<dbReference type="AlphaFoldDB" id="A0AAV8A6W2"/>
<dbReference type="PROSITE" id="PS00383">
    <property type="entry name" value="TYR_PHOSPHATASE_1"/>
    <property type="match status" value="1"/>
</dbReference>
<dbReference type="Proteomes" id="UP001146793">
    <property type="component" value="Unassembled WGS sequence"/>
</dbReference>
<proteinExistence type="predicted"/>
<accession>A0AAV8A6W2</accession>
<dbReference type="PANTHER" id="PTHR13524:SF2">
    <property type="entry name" value="MYOTUBULARIN-RELATED PROTEIN 14"/>
    <property type="match status" value="1"/>
</dbReference>
<name>A0AAV8A6W2_9EUKA</name>
<dbReference type="Gene3D" id="3.90.190.10">
    <property type="entry name" value="Protein tyrosine phosphatase superfamily"/>
    <property type="match status" value="1"/>
</dbReference>
<evidence type="ECO:0000313" key="2">
    <source>
        <dbReference type="Proteomes" id="UP001146793"/>
    </source>
</evidence>
<dbReference type="InterPro" id="IPR029021">
    <property type="entry name" value="Prot-tyrosine_phosphatase-like"/>
</dbReference>
<organism evidence="1 2">
    <name type="scientific">Anaeramoeba flamelloides</name>
    <dbReference type="NCBI Taxonomy" id="1746091"/>
    <lineage>
        <taxon>Eukaryota</taxon>
        <taxon>Metamonada</taxon>
        <taxon>Anaeramoebidae</taxon>
        <taxon>Anaeramoeba</taxon>
    </lineage>
</organism>
<reference evidence="1" key="1">
    <citation type="submission" date="2022-08" db="EMBL/GenBank/DDBJ databases">
        <title>Novel sulphate-reducing endosymbionts in the free-living metamonad Anaeramoeba.</title>
        <authorList>
            <person name="Jerlstrom-Hultqvist J."/>
            <person name="Cepicka I."/>
            <person name="Gallot-Lavallee L."/>
            <person name="Salas-Leiva D."/>
            <person name="Curtis B.A."/>
            <person name="Zahonova K."/>
            <person name="Pipaliya S."/>
            <person name="Dacks J."/>
            <person name="Roger A.J."/>
        </authorList>
    </citation>
    <scope>NUCLEOTIDE SEQUENCE</scope>
    <source>
        <strain evidence="1">Busselton2</strain>
    </source>
</reference>
<dbReference type="EMBL" id="JANTQA010000015">
    <property type="protein sequence ID" value="KAJ3448263.1"/>
    <property type="molecule type" value="Genomic_DNA"/>
</dbReference>
<evidence type="ECO:0000313" key="1">
    <source>
        <dbReference type="EMBL" id="KAJ3448263.1"/>
    </source>
</evidence>
<comment type="caution">
    <text evidence="1">The sequence shown here is derived from an EMBL/GenBank/DDBJ whole genome shotgun (WGS) entry which is preliminary data.</text>
</comment>
<dbReference type="InterPro" id="IPR039802">
    <property type="entry name" value="MTMR14"/>
</dbReference>
<dbReference type="SUPFAM" id="SSF52799">
    <property type="entry name" value="(Phosphotyrosine protein) phosphatases II"/>
    <property type="match status" value="1"/>
</dbReference>
<gene>
    <name evidence="1" type="ORF">M0812_00742</name>
</gene>
<sequence length="386" mass="45228">MTLFNPLSTKGLLKTYLTQVTGTSRQVSRSYLEILKKTLSLFGKDYENYNVIENKKKVLCPSYPTVIPLPKIGVLSTQNETAKLQEHFESSSKVRFRQRFAVPVFSYQDKLICRSSCVRSGSSFGDISNEAYLLKQLEVTTIIDFMKKPINPRPNLGIGLTELDPEFQNLYKDFSVSYLPWDAVQTLICFRKLGYDVSNLQFPMFEGSCYNKPSVNLDKYLKNITSDQPFRSSHKREIPFLKLLQLYFQSCIDKLENKNHSGLLIHCKSGWDRTPLFISMIRLSLWADGLLHSNFSLDELCYFVIAYDWYLFHHRMLHRLKNKSEILHFTFYVMQFLAKTNFSLNNTNQNIRLKKFLDLYNHFKNNYLQILQMVEFNKSNKYNPPC</sequence>
<dbReference type="GO" id="GO:0004438">
    <property type="term" value="F:phosphatidylinositol-3-phosphate phosphatase activity"/>
    <property type="evidence" value="ECO:0007669"/>
    <property type="project" value="InterPro"/>
</dbReference>
<protein>
    <submittedName>
        <fullName evidence="1">Myotubularin-related protein</fullName>
    </submittedName>
</protein>